<evidence type="ECO:0000256" key="1">
    <source>
        <dbReference type="SAM" id="MobiDB-lite"/>
    </source>
</evidence>
<dbReference type="Proteomes" id="UP000027138">
    <property type="component" value="Unassembled WGS sequence"/>
</dbReference>
<organism evidence="2 3">
    <name type="scientific">Jatropha curcas</name>
    <name type="common">Barbados nut</name>
    <dbReference type="NCBI Taxonomy" id="180498"/>
    <lineage>
        <taxon>Eukaryota</taxon>
        <taxon>Viridiplantae</taxon>
        <taxon>Streptophyta</taxon>
        <taxon>Embryophyta</taxon>
        <taxon>Tracheophyta</taxon>
        <taxon>Spermatophyta</taxon>
        <taxon>Magnoliopsida</taxon>
        <taxon>eudicotyledons</taxon>
        <taxon>Gunneridae</taxon>
        <taxon>Pentapetalae</taxon>
        <taxon>rosids</taxon>
        <taxon>fabids</taxon>
        <taxon>Malpighiales</taxon>
        <taxon>Euphorbiaceae</taxon>
        <taxon>Crotonoideae</taxon>
        <taxon>Jatropheae</taxon>
        <taxon>Jatropha</taxon>
    </lineage>
</organism>
<keyword evidence="3" id="KW-1185">Reference proteome</keyword>
<accession>A0A067JZ45</accession>
<dbReference type="OrthoDB" id="1305100at2759"/>
<evidence type="ECO:0000313" key="3">
    <source>
        <dbReference type="Proteomes" id="UP000027138"/>
    </source>
</evidence>
<evidence type="ECO:0000313" key="2">
    <source>
        <dbReference type="EMBL" id="KDP24819.1"/>
    </source>
</evidence>
<sequence>MRSRAKKQRCVFDEVLASWQQAWSDPQYMRRQKNMSRNRLSETGGEGAGSSRPNCGSISTTEITEKLALKLRCPTPMESSRSWISMQSLLDIYPSSRASRKIMRTIKLHQDKNGYTWDAVPQEKHFVWEEAITTMLKVAWEKLCTLLYANFTYRMRKSSKK</sequence>
<gene>
    <name evidence="2" type="ORF">JCGZ_25286</name>
</gene>
<dbReference type="AlphaFoldDB" id="A0A067JZ45"/>
<feature type="region of interest" description="Disordered" evidence="1">
    <location>
        <begin position="30"/>
        <end position="58"/>
    </location>
</feature>
<reference evidence="2 3" key="1">
    <citation type="journal article" date="2014" name="PLoS ONE">
        <title>Global Analysis of Gene Expression Profiles in Physic Nut (Jatropha curcas L.) Seedlings Exposed to Salt Stress.</title>
        <authorList>
            <person name="Zhang L."/>
            <person name="Zhang C."/>
            <person name="Wu P."/>
            <person name="Chen Y."/>
            <person name="Li M."/>
            <person name="Jiang H."/>
            <person name="Wu G."/>
        </authorList>
    </citation>
    <scope>NUCLEOTIDE SEQUENCE [LARGE SCALE GENOMIC DNA]</scope>
    <source>
        <strain evidence="3">cv. GZQX0401</strain>
        <tissue evidence="2">Young leaves</tissue>
    </source>
</reference>
<name>A0A067JZ45_JATCU</name>
<proteinExistence type="predicted"/>
<dbReference type="EMBL" id="KK915053">
    <property type="protein sequence ID" value="KDP24819.1"/>
    <property type="molecule type" value="Genomic_DNA"/>
</dbReference>
<protein>
    <submittedName>
        <fullName evidence="2">Uncharacterized protein</fullName>
    </submittedName>
</protein>